<dbReference type="Gene3D" id="3.30.700.10">
    <property type="entry name" value="Glycoprotein, Type 4 Pilin"/>
    <property type="match status" value="1"/>
</dbReference>
<reference evidence="3 4" key="1">
    <citation type="submission" date="2019-08" db="EMBL/GenBank/DDBJ databases">
        <title>Deep-cultivation of Planctomycetes and their phenomic and genomic characterization uncovers novel biology.</title>
        <authorList>
            <person name="Wiegand S."/>
            <person name="Jogler M."/>
            <person name="Boedeker C."/>
            <person name="Pinto D."/>
            <person name="Vollmers J."/>
            <person name="Rivas-Marin E."/>
            <person name="Kohn T."/>
            <person name="Peeters S.H."/>
            <person name="Heuer A."/>
            <person name="Rast P."/>
            <person name="Oberbeckmann S."/>
            <person name="Bunk B."/>
            <person name="Jeske O."/>
            <person name="Meyerdierks A."/>
            <person name="Storesund J.E."/>
            <person name="Kallscheuer N."/>
            <person name="Luecker S."/>
            <person name="Lage O.M."/>
            <person name="Pohl T."/>
            <person name="Merkel B.J."/>
            <person name="Hornburger P."/>
            <person name="Mueller R.-W."/>
            <person name="Bruemmer F."/>
            <person name="Labrenz M."/>
            <person name="Spormann A.M."/>
            <person name="Op den Camp H."/>
            <person name="Overmann J."/>
            <person name="Amann R."/>
            <person name="Jetten M.S.M."/>
            <person name="Mascher T."/>
            <person name="Medema M.H."/>
            <person name="Devos D.P."/>
            <person name="Kaster A.-K."/>
            <person name="Ovreas L."/>
            <person name="Rohde M."/>
            <person name="Galperin M.Y."/>
            <person name="Jogler C."/>
        </authorList>
    </citation>
    <scope>NUCLEOTIDE SEQUENCE [LARGE SCALE GENOMIC DNA]</scope>
    <source>
        <strain evidence="3 4">Pr1d</strain>
    </source>
</reference>
<organism evidence="3 4">
    <name type="scientific">Bythopirellula goksoeyrii</name>
    <dbReference type="NCBI Taxonomy" id="1400387"/>
    <lineage>
        <taxon>Bacteria</taxon>
        <taxon>Pseudomonadati</taxon>
        <taxon>Planctomycetota</taxon>
        <taxon>Planctomycetia</taxon>
        <taxon>Pirellulales</taxon>
        <taxon>Lacipirellulaceae</taxon>
        <taxon>Bythopirellula</taxon>
    </lineage>
</organism>
<dbReference type="AlphaFoldDB" id="A0A5B9Q3Z3"/>
<evidence type="ECO:0000313" key="3">
    <source>
        <dbReference type="EMBL" id="QEG33734.1"/>
    </source>
</evidence>
<dbReference type="InterPro" id="IPR027558">
    <property type="entry name" value="Pre_pil_HX9DG_C"/>
</dbReference>
<proteinExistence type="predicted"/>
<name>A0A5B9Q3Z3_9BACT</name>
<keyword evidence="1" id="KW-0812">Transmembrane</keyword>
<sequence>MTLAKHSSYQNCDTRITIAARRGFTLVELLVVIAIIGVLVALLFPAIQTAREAARRCSCRNNLRQVGIATQNFHDAHKHLPPPKVGGSATSNLGSTFVLLLPYLEQTSMSAQYDLTKSVASPENLPITTAPFDVFMCPSLSPPNYSVGSDCGELLAPGSYMISTRSDYYQLNDGAFAQPAELDEYNLGMKDIADGTSHTLLVGETNFAFADKMEAPCSSAGIVTFGKMTGFAWADSYWLKAWGHMAAENPHLYNNSKQFIAPDSNRTYRSDHPGGVHFALLDGSVRFLRDEVEPGIRRALVTRAGGELDHSF</sequence>
<protein>
    <recommendedName>
        <fullName evidence="2">DUF1559 domain-containing protein</fullName>
    </recommendedName>
</protein>
<dbReference type="RefSeq" id="WP_148072464.1">
    <property type="nucleotide sequence ID" value="NZ_CP042913.1"/>
</dbReference>
<evidence type="ECO:0000259" key="2">
    <source>
        <dbReference type="Pfam" id="PF07596"/>
    </source>
</evidence>
<dbReference type="KEGG" id="bgok:Pr1d_09990"/>
<dbReference type="InterPro" id="IPR045584">
    <property type="entry name" value="Pilin-like"/>
</dbReference>
<dbReference type="SUPFAM" id="SSF54523">
    <property type="entry name" value="Pili subunits"/>
    <property type="match status" value="1"/>
</dbReference>
<keyword evidence="1" id="KW-1133">Transmembrane helix</keyword>
<gene>
    <name evidence="3" type="ORF">Pr1d_09990</name>
</gene>
<keyword evidence="4" id="KW-1185">Reference proteome</keyword>
<evidence type="ECO:0000256" key="1">
    <source>
        <dbReference type="SAM" id="Phobius"/>
    </source>
</evidence>
<dbReference type="NCBIfam" id="TIGR02532">
    <property type="entry name" value="IV_pilin_GFxxxE"/>
    <property type="match status" value="1"/>
</dbReference>
<dbReference type="InterPro" id="IPR011453">
    <property type="entry name" value="DUF1559"/>
</dbReference>
<feature type="domain" description="DUF1559" evidence="2">
    <location>
        <begin position="48"/>
        <end position="294"/>
    </location>
</feature>
<dbReference type="NCBIfam" id="TIGR04294">
    <property type="entry name" value="pre_pil_HX9DG"/>
    <property type="match status" value="1"/>
</dbReference>
<keyword evidence="1" id="KW-0472">Membrane</keyword>
<dbReference type="Pfam" id="PF07963">
    <property type="entry name" value="N_methyl"/>
    <property type="match status" value="1"/>
</dbReference>
<dbReference type="PANTHER" id="PTHR30093:SF2">
    <property type="entry name" value="TYPE II SECRETION SYSTEM PROTEIN H"/>
    <property type="match status" value="1"/>
</dbReference>
<dbReference type="Proteomes" id="UP000323917">
    <property type="component" value="Chromosome"/>
</dbReference>
<dbReference type="InterPro" id="IPR012902">
    <property type="entry name" value="N_methyl_site"/>
</dbReference>
<evidence type="ECO:0000313" key="4">
    <source>
        <dbReference type="Proteomes" id="UP000323917"/>
    </source>
</evidence>
<dbReference type="Pfam" id="PF07596">
    <property type="entry name" value="SBP_bac_10"/>
    <property type="match status" value="1"/>
</dbReference>
<feature type="transmembrane region" description="Helical" evidence="1">
    <location>
        <begin position="24"/>
        <end position="47"/>
    </location>
</feature>
<accession>A0A5B9Q3Z3</accession>
<dbReference type="EMBL" id="CP042913">
    <property type="protein sequence ID" value="QEG33734.1"/>
    <property type="molecule type" value="Genomic_DNA"/>
</dbReference>
<dbReference type="OrthoDB" id="263324at2"/>
<dbReference type="PANTHER" id="PTHR30093">
    <property type="entry name" value="GENERAL SECRETION PATHWAY PROTEIN G"/>
    <property type="match status" value="1"/>
</dbReference>
<dbReference type="PROSITE" id="PS00409">
    <property type="entry name" value="PROKAR_NTER_METHYL"/>
    <property type="match status" value="1"/>
</dbReference>